<name>A0AAW0XV49_CHEQU</name>
<feature type="compositionally biased region" description="Basic and acidic residues" evidence="1">
    <location>
        <begin position="25"/>
        <end position="37"/>
    </location>
</feature>
<gene>
    <name evidence="2" type="ORF">OTU49_016136</name>
</gene>
<protein>
    <recommendedName>
        <fullName evidence="4">SH3 domain-containing protein</fullName>
    </recommendedName>
</protein>
<proteinExistence type="predicted"/>
<dbReference type="AlphaFoldDB" id="A0AAW0XV49"/>
<evidence type="ECO:0008006" key="4">
    <source>
        <dbReference type="Google" id="ProtNLM"/>
    </source>
</evidence>
<feature type="region of interest" description="Disordered" evidence="1">
    <location>
        <begin position="20"/>
        <end position="194"/>
    </location>
</feature>
<reference evidence="2 3" key="1">
    <citation type="journal article" date="2024" name="BMC Genomics">
        <title>Genome assembly of redclaw crayfish (Cherax quadricarinatus) provides insights into its immune adaptation and hypoxia tolerance.</title>
        <authorList>
            <person name="Liu Z."/>
            <person name="Zheng J."/>
            <person name="Li H."/>
            <person name="Fang K."/>
            <person name="Wang S."/>
            <person name="He J."/>
            <person name="Zhou D."/>
            <person name="Weng S."/>
            <person name="Chi M."/>
            <person name="Gu Z."/>
            <person name="He J."/>
            <person name="Li F."/>
            <person name="Wang M."/>
        </authorList>
    </citation>
    <scope>NUCLEOTIDE SEQUENCE [LARGE SCALE GENOMIC DNA]</scope>
    <source>
        <strain evidence="2">ZL_2023a</strain>
    </source>
</reference>
<organism evidence="2 3">
    <name type="scientific">Cherax quadricarinatus</name>
    <name type="common">Australian red claw crayfish</name>
    <dbReference type="NCBI Taxonomy" id="27406"/>
    <lineage>
        <taxon>Eukaryota</taxon>
        <taxon>Metazoa</taxon>
        <taxon>Ecdysozoa</taxon>
        <taxon>Arthropoda</taxon>
        <taxon>Crustacea</taxon>
        <taxon>Multicrustacea</taxon>
        <taxon>Malacostraca</taxon>
        <taxon>Eumalacostraca</taxon>
        <taxon>Eucarida</taxon>
        <taxon>Decapoda</taxon>
        <taxon>Pleocyemata</taxon>
        <taxon>Astacidea</taxon>
        <taxon>Parastacoidea</taxon>
        <taxon>Parastacidae</taxon>
        <taxon>Cherax</taxon>
    </lineage>
</organism>
<feature type="compositionally biased region" description="Polar residues" evidence="1">
    <location>
        <begin position="403"/>
        <end position="423"/>
    </location>
</feature>
<sequence length="454" mass="47001">AGTLPDVVANLTLADTSHTSAMLGTRDHHYPDMDDSRARRRDARPPPPPLTPQGLGAGPHGLGAAPTQLIMPGGAATGGGGAASGWRHNPQLPWPPQPPLDQLGSATMSSGMGGGCSMGGVPAEGEGIRVRSVSSEPRGPAGNGGDRRVRCSSASRSRQHRPRPPPGDRPPGNTSAPPLTSLPPSGCGHSSQLPYSSPPGVLQLGGSVGVVGGVLARLAGCYENLESGREPGEGVAYGYQVSDLEALLTEASPARPANLPMVLASSTRLHNMRRTPEPRPHNQQPVRPFLPLGIIVNAVFKTRDWLYVRTAHGAEGYVPYRVCLPLGILPPPREGHTVSPGMAELGGGGVWENRTDMFQGGMAQLPGASSAPPTAGGLGGVTTEAVGQPRGRTRGRRRPPCIDSSNQTDTQKLQPGTSSLTETRSPRETLDPPSASTSVAVMPVATAQDDHVLV</sequence>
<accession>A0AAW0XV49</accession>
<evidence type="ECO:0000256" key="1">
    <source>
        <dbReference type="SAM" id="MobiDB-lite"/>
    </source>
</evidence>
<feature type="compositionally biased region" description="Low complexity" evidence="1">
    <location>
        <begin position="170"/>
        <end position="185"/>
    </location>
</feature>
<evidence type="ECO:0000313" key="3">
    <source>
        <dbReference type="Proteomes" id="UP001445076"/>
    </source>
</evidence>
<dbReference type="Proteomes" id="UP001445076">
    <property type="component" value="Unassembled WGS sequence"/>
</dbReference>
<comment type="caution">
    <text evidence="2">The sequence shown here is derived from an EMBL/GenBank/DDBJ whole genome shotgun (WGS) entry which is preliminary data.</text>
</comment>
<feature type="non-terminal residue" evidence="2">
    <location>
        <position position="1"/>
    </location>
</feature>
<dbReference type="EMBL" id="JARKIK010000012">
    <property type="protein sequence ID" value="KAK8748425.1"/>
    <property type="molecule type" value="Genomic_DNA"/>
</dbReference>
<feature type="region of interest" description="Disordered" evidence="1">
    <location>
        <begin position="360"/>
        <end position="454"/>
    </location>
</feature>
<keyword evidence="3" id="KW-1185">Reference proteome</keyword>
<evidence type="ECO:0000313" key="2">
    <source>
        <dbReference type="EMBL" id="KAK8748425.1"/>
    </source>
</evidence>